<dbReference type="EnsemblMetazoa" id="SMAR001939-RA">
    <property type="protein sequence ID" value="SMAR001939-PA"/>
    <property type="gene ID" value="SMAR001939"/>
</dbReference>
<name>T1ILV1_STRMM</name>
<sequence>MIIFIGFLMRINIGNSSLFPPTTHFIISKRPQHLQLSWILMDFKWILFSTATAFICLITTKDVATYAIFNCHGSVCTCPKNFFWDEWIQDCRQMVIEGRRTRLRKLRPGHGQKRLKPRKHLAVFVVYK</sequence>
<evidence type="ECO:0000313" key="2">
    <source>
        <dbReference type="Proteomes" id="UP000014500"/>
    </source>
</evidence>
<protein>
    <submittedName>
        <fullName evidence="1">Uncharacterized protein</fullName>
    </submittedName>
</protein>
<evidence type="ECO:0000313" key="1">
    <source>
        <dbReference type="EnsemblMetazoa" id="SMAR001939-PA"/>
    </source>
</evidence>
<reference evidence="1" key="2">
    <citation type="submission" date="2015-02" db="UniProtKB">
        <authorList>
            <consortium name="EnsemblMetazoa"/>
        </authorList>
    </citation>
    <scope>IDENTIFICATION</scope>
</reference>
<dbReference type="HOGENOM" id="CLU_1962333_0_0_1"/>
<keyword evidence="2" id="KW-1185">Reference proteome</keyword>
<accession>T1ILV1</accession>
<proteinExistence type="predicted"/>
<dbReference type="EMBL" id="JH430900">
    <property type="status" value="NOT_ANNOTATED_CDS"/>
    <property type="molecule type" value="Genomic_DNA"/>
</dbReference>
<organism evidence="1 2">
    <name type="scientific">Strigamia maritima</name>
    <name type="common">European centipede</name>
    <name type="synonym">Geophilus maritimus</name>
    <dbReference type="NCBI Taxonomy" id="126957"/>
    <lineage>
        <taxon>Eukaryota</taxon>
        <taxon>Metazoa</taxon>
        <taxon>Ecdysozoa</taxon>
        <taxon>Arthropoda</taxon>
        <taxon>Myriapoda</taxon>
        <taxon>Chilopoda</taxon>
        <taxon>Pleurostigmophora</taxon>
        <taxon>Geophilomorpha</taxon>
        <taxon>Linotaeniidae</taxon>
        <taxon>Strigamia</taxon>
    </lineage>
</organism>
<dbReference type="AlphaFoldDB" id="T1ILV1"/>
<dbReference type="Proteomes" id="UP000014500">
    <property type="component" value="Unassembled WGS sequence"/>
</dbReference>
<reference evidence="2" key="1">
    <citation type="submission" date="2011-05" db="EMBL/GenBank/DDBJ databases">
        <authorList>
            <person name="Richards S.R."/>
            <person name="Qu J."/>
            <person name="Jiang H."/>
            <person name="Jhangiani S.N."/>
            <person name="Agravi P."/>
            <person name="Goodspeed R."/>
            <person name="Gross S."/>
            <person name="Mandapat C."/>
            <person name="Jackson L."/>
            <person name="Mathew T."/>
            <person name="Pu L."/>
            <person name="Thornton R."/>
            <person name="Saada N."/>
            <person name="Wilczek-Boney K.B."/>
            <person name="Lee S."/>
            <person name="Kovar C."/>
            <person name="Wu Y."/>
            <person name="Scherer S.E."/>
            <person name="Worley K.C."/>
            <person name="Muzny D.M."/>
            <person name="Gibbs R."/>
        </authorList>
    </citation>
    <scope>NUCLEOTIDE SEQUENCE</scope>
    <source>
        <strain evidence="2">Brora</strain>
    </source>
</reference>